<keyword evidence="3" id="KW-1185">Reference proteome</keyword>
<reference evidence="2" key="1">
    <citation type="submission" date="2023-03" db="EMBL/GenBank/DDBJ databases">
        <title>Massive genome expansion in bonnet fungi (Mycena s.s.) driven by repeated elements and novel gene families across ecological guilds.</title>
        <authorList>
            <consortium name="Lawrence Berkeley National Laboratory"/>
            <person name="Harder C.B."/>
            <person name="Miyauchi S."/>
            <person name="Viragh M."/>
            <person name="Kuo A."/>
            <person name="Thoen E."/>
            <person name="Andreopoulos B."/>
            <person name="Lu D."/>
            <person name="Skrede I."/>
            <person name="Drula E."/>
            <person name="Henrissat B."/>
            <person name="Morin E."/>
            <person name="Kohler A."/>
            <person name="Barry K."/>
            <person name="LaButti K."/>
            <person name="Morin E."/>
            <person name="Salamov A."/>
            <person name="Lipzen A."/>
            <person name="Mereny Z."/>
            <person name="Hegedus B."/>
            <person name="Baldrian P."/>
            <person name="Stursova M."/>
            <person name="Weitz H."/>
            <person name="Taylor A."/>
            <person name="Grigoriev I.V."/>
            <person name="Nagy L.G."/>
            <person name="Martin F."/>
            <person name="Kauserud H."/>
        </authorList>
    </citation>
    <scope>NUCLEOTIDE SEQUENCE</scope>
    <source>
        <strain evidence="2">9144</strain>
    </source>
</reference>
<dbReference type="EMBL" id="JARJCW010000060">
    <property type="protein sequence ID" value="KAJ7201115.1"/>
    <property type="molecule type" value="Genomic_DNA"/>
</dbReference>
<comment type="caution">
    <text evidence="2">The sequence shown here is derived from an EMBL/GenBank/DDBJ whole genome shotgun (WGS) entry which is preliminary data.</text>
</comment>
<gene>
    <name evidence="2" type="ORF">GGX14DRAFT_371634</name>
</gene>
<keyword evidence="1" id="KW-0812">Transmembrane</keyword>
<evidence type="ECO:0000256" key="1">
    <source>
        <dbReference type="SAM" id="Phobius"/>
    </source>
</evidence>
<accession>A0AAD6V6H3</accession>
<evidence type="ECO:0000313" key="2">
    <source>
        <dbReference type="EMBL" id="KAJ7201115.1"/>
    </source>
</evidence>
<protein>
    <submittedName>
        <fullName evidence="2">Uncharacterized protein</fullName>
    </submittedName>
</protein>
<keyword evidence="1" id="KW-0472">Membrane</keyword>
<evidence type="ECO:0000313" key="3">
    <source>
        <dbReference type="Proteomes" id="UP001219525"/>
    </source>
</evidence>
<keyword evidence="1" id="KW-1133">Transmembrane helix</keyword>
<name>A0AAD6V6H3_9AGAR</name>
<organism evidence="2 3">
    <name type="scientific">Mycena pura</name>
    <dbReference type="NCBI Taxonomy" id="153505"/>
    <lineage>
        <taxon>Eukaryota</taxon>
        <taxon>Fungi</taxon>
        <taxon>Dikarya</taxon>
        <taxon>Basidiomycota</taxon>
        <taxon>Agaricomycotina</taxon>
        <taxon>Agaricomycetes</taxon>
        <taxon>Agaricomycetidae</taxon>
        <taxon>Agaricales</taxon>
        <taxon>Marasmiineae</taxon>
        <taxon>Mycenaceae</taxon>
        <taxon>Mycena</taxon>
    </lineage>
</organism>
<dbReference type="AlphaFoldDB" id="A0AAD6V6H3"/>
<dbReference type="Gene3D" id="3.60.130.30">
    <property type="match status" value="1"/>
</dbReference>
<dbReference type="Proteomes" id="UP001219525">
    <property type="component" value="Unassembled WGS sequence"/>
</dbReference>
<feature type="transmembrane region" description="Helical" evidence="1">
    <location>
        <begin position="115"/>
        <end position="136"/>
    </location>
</feature>
<sequence length="303" mass="33462">MAWDVSAHCPTLNATHTDAGRLSLSIPILDAQRRVIALLGGRPRGDAWDRDVADEAEAAMRKLQPKIRLSKAKLRHRRAQTQFAAIACGVSHGGGQLEPAEISVGVANRRVTDALLAHVAFTRIVGFTAALFALWAPNLCNYYLSTRAALGSWKPTMRWNFPSSPFAACTWNFCAAVCTLHLDFANLAWGWCAITALGKFNPDRGGHLILWDLKLVIRFPPGSTIFIPSALLRHSNTGIQRGEQRSSFVQYTAGGLFRWVDNEFMTNDDFDATASPEDHSARAGRARERWQTGLNMFSIVDDL</sequence>
<proteinExistence type="predicted"/>